<keyword evidence="3" id="KW-1185">Reference proteome</keyword>
<organism evidence="2 3">
    <name type="scientific">Nostocoides jenkinsii Ben 74</name>
    <dbReference type="NCBI Taxonomy" id="1193518"/>
    <lineage>
        <taxon>Bacteria</taxon>
        <taxon>Bacillati</taxon>
        <taxon>Actinomycetota</taxon>
        <taxon>Actinomycetes</taxon>
        <taxon>Micrococcales</taxon>
        <taxon>Intrasporangiaceae</taxon>
        <taxon>Nostocoides</taxon>
    </lineage>
</organism>
<feature type="region of interest" description="Disordered" evidence="1">
    <location>
        <begin position="1"/>
        <end position="61"/>
    </location>
</feature>
<dbReference type="AlphaFoldDB" id="A0A077MBG6"/>
<name>A0A077MBG6_9MICO</name>
<proteinExistence type="predicted"/>
<evidence type="ECO:0000313" key="2">
    <source>
        <dbReference type="EMBL" id="CCI51993.1"/>
    </source>
</evidence>
<feature type="compositionally biased region" description="Low complexity" evidence="1">
    <location>
        <begin position="13"/>
        <end position="30"/>
    </location>
</feature>
<dbReference type="EMBL" id="CAJC01000043">
    <property type="protein sequence ID" value="CCI51993.1"/>
    <property type="molecule type" value="Genomic_DNA"/>
</dbReference>
<dbReference type="Proteomes" id="UP000035720">
    <property type="component" value="Unassembled WGS sequence"/>
</dbReference>
<reference evidence="2 3" key="1">
    <citation type="journal article" date="2013" name="ISME J.">
        <title>A metabolic model for members of the genus Tetrasphaera involved in enhanced biological phosphorus removal.</title>
        <authorList>
            <person name="Kristiansen R."/>
            <person name="Nguyen H.T.T."/>
            <person name="Saunders A.M."/>
            <person name="Nielsen J.L."/>
            <person name="Wimmer R."/>
            <person name="Le V.Q."/>
            <person name="McIlroy S.J."/>
            <person name="Petrovski S."/>
            <person name="Seviour R.J."/>
            <person name="Calteau A."/>
            <person name="Nielsen K.L."/>
            <person name="Nielsen P.H."/>
        </authorList>
    </citation>
    <scope>NUCLEOTIDE SEQUENCE [LARGE SCALE GENOMIC DNA]</scope>
    <source>
        <strain evidence="2 3">Ben 74</strain>
    </source>
</reference>
<accession>A0A077MBG6</accession>
<evidence type="ECO:0000256" key="1">
    <source>
        <dbReference type="SAM" id="MobiDB-lite"/>
    </source>
</evidence>
<sequence length="61" mass="7042">MRRYSPSPRRESLTTTEESLTTTEESLTSTRKPHRTPPPGPDPPRRRIPNLSTPYVLEHVM</sequence>
<protein>
    <submittedName>
        <fullName evidence="2">Uncharacterized protein</fullName>
    </submittedName>
</protein>
<dbReference type="STRING" id="1193518.BN13_1370011"/>
<evidence type="ECO:0000313" key="3">
    <source>
        <dbReference type="Proteomes" id="UP000035720"/>
    </source>
</evidence>
<gene>
    <name evidence="2" type="ORF">BN13_1370011</name>
</gene>
<comment type="caution">
    <text evidence="2">The sequence shown here is derived from an EMBL/GenBank/DDBJ whole genome shotgun (WGS) entry which is preliminary data.</text>
</comment>